<comment type="caution">
    <text evidence="2">The sequence shown here is derived from an EMBL/GenBank/DDBJ whole genome shotgun (WGS) entry which is preliminary data.</text>
</comment>
<feature type="compositionally biased region" description="Basic and acidic residues" evidence="1">
    <location>
        <begin position="66"/>
        <end position="76"/>
    </location>
</feature>
<proteinExistence type="predicted"/>
<dbReference type="RefSeq" id="WP_124843360.1">
    <property type="nucleotide sequence ID" value="NZ_RQZG01000004.1"/>
</dbReference>
<organism evidence="2 3">
    <name type="scientific">Arachnia propionica</name>
    <dbReference type="NCBI Taxonomy" id="1750"/>
    <lineage>
        <taxon>Bacteria</taxon>
        <taxon>Bacillati</taxon>
        <taxon>Actinomycetota</taxon>
        <taxon>Actinomycetes</taxon>
        <taxon>Propionibacteriales</taxon>
        <taxon>Propionibacteriaceae</taxon>
        <taxon>Arachnia</taxon>
    </lineage>
</organism>
<dbReference type="AlphaFoldDB" id="A0A3P1T9T7"/>
<dbReference type="EMBL" id="RQZG01000004">
    <property type="protein sequence ID" value="RRD05945.1"/>
    <property type="molecule type" value="Genomic_DNA"/>
</dbReference>
<feature type="compositionally biased region" description="Low complexity" evidence="1">
    <location>
        <begin position="110"/>
        <end position="121"/>
    </location>
</feature>
<accession>A0A3P1T9T7</accession>
<protein>
    <submittedName>
        <fullName evidence="2">Uncharacterized protein</fullName>
    </submittedName>
</protein>
<feature type="compositionally biased region" description="Basic and acidic residues" evidence="1">
    <location>
        <begin position="123"/>
        <end position="132"/>
    </location>
</feature>
<dbReference type="Proteomes" id="UP000280819">
    <property type="component" value="Unassembled WGS sequence"/>
</dbReference>
<feature type="region of interest" description="Disordered" evidence="1">
    <location>
        <begin position="62"/>
        <end position="132"/>
    </location>
</feature>
<reference evidence="2 3" key="1">
    <citation type="submission" date="2018-11" db="EMBL/GenBank/DDBJ databases">
        <title>Genomes From Bacteria Associated with the Canine Oral Cavity: a Test Case for Automated Genome-Based Taxonomic Assignment.</title>
        <authorList>
            <person name="Coil D.A."/>
            <person name="Jospin G."/>
            <person name="Darling A.E."/>
            <person name="Wallis C."/>
            <person name="Davis I.J."/>
            <person name="Harris S."/>
            <person name="Eisen J.A."/>
            <person name="Holcombe L.J."/>
            <person name="O'Flynn C."/>
        </authorList>
    </citation>
    <scope>NUCLEOTIDE SEQUENCE [LARGE SCALE GENOMIC DNA]</scope>
    <source>
        <strain evidence="2 3">OH887_COT-365</strain>
    </source>
</reference>
<evidence type="ECO:0000256" key="1">
    <source>
        <dbReference type="SAM" id="MobiDB-lite"/>
    </source>
</evidence>
<sequence>MRLPTEGIEYSAPVVRTEGSTVTVTVKAAAKSGFKIDENALPEGWSVVGGEIVFTWTGQAAPCAKADPDADSEHACSEPVDADSERTCSEPVDPDSEHTRSQQARKAGQADAAEAVPGEAGAAEDRRLSLRP</sequence>
<gene>
    <name evidence="2" type="ORF">EII34_04465</name>
</gene>
<name>A0A3P1T9T7_9ACTN</name>
<evidence type="ECO:0000313" key="3">
    <source>
        <dbReference type="Proteomes" id="UP000280819"/>
    </source>
</evidence>
<evidence type="ECO:0000313" key="2">
    <source>
        <dbReference type="EMBL" id="RRD05945.1"/>
    </source>
</evidence>